<evidence type="ECO:0000256" key="2">
    <source>
        <dbReference type="SAM" id="Phobius"/>
    </source>
</evidence>
<dbReference type="STRING" id="1802603.A3F35_01805"/>
<organism evidence="3 4">
    <name type="scientific">Candidatus Woykebacteria bacterium RIFCSPHIGHO2_12_FULL_45_10</name>
    <dbReference type="NCBI Taxonomy" id="1802603"/>
    <lineage>
        <taxon>Bacteria</taxon>
        <taxon>Candidatus Woykeibacteriota</taxon>
    </lineage>
</organism>
<feature type="compositionally biased region" description="Low complexity" evidence="1">
    <location>
        <begin position="242"/>
        <end position="252"/>
    </location>
</feature>
<proteinExistence type="predicted"/>
<comment type="caution">
    <text evidence="3">The sequence shown here is derived from an EMBL/GenBank/DDBJ whole genome shotgun (WGS) entry which is preliminary data.</text>
</comment>
<feature type="transmembrane region" description="Helical" evidence="2">
    <location>
        <begin position="262"/>
        <end position="282"/>
    </location>
</feature>
<dbReference type="EMBL" id="MHCZ01000003">
    <property type="protein sequence ID" value="OGY30438.1"/>
    <property type="molecule type" value="Genomic_DNA"/>
</dbReference>
<protein>
    <submittedName>
        <fullName evidence="3">Uncharacterized protein</fullName>
    </submittedName>
</protein>
<feature type="compositionally biased region" description="Pro residues" evidence="1">
    <location>
        <begin position="184"/>
        <end position="212"/>
    </location>
</feature>
<gene>
    <name evidence="3" type="ORF">A3F35_01805</name>
</gene>
<evidence type="ECO:0000313" key="4">
    <source>
        <dbReference type="Proteomes" id="UP000178068"/>
    </source>
</evidence>
<keyword evidence="2" id="KW-0472">Membrane</keyword>
<feature type="region of interest" description="Disordered" evidence="1">
    <location>
        <begin position="230"/>
        <end position="252"/>
    </location>
</feature>
<feature type="compositionally biased region" description="Low complexity" evidence="1">
    <location>
        <begin position="298"/>
        <end position="307"/>
    </location>
</feature>
<evidence type="ECO:0000256" key="1">
    <source>
        <dbReference type="SAM" id="MobiDB-lite"/>
    </source>
</evidence>
<feature type="region of interest" description="Disordered" evidence="1">
    <location>
        <begin position="184"/>
        <end position="216"/>
    </location>
</feature>
<keyword evidence="2" id="KW-0812">Transmembrane</keyword>
<reference evidence="3 4" key="1">
    <citation type="journal article" date="2016" name="Nat. Commun.">
        <title>Thousands of microbial genomes shed light on interconnected biogeochemical processes in an aquifer system.</title>
        <authorList>
            <person name="Anantharaman K."/>
            <person name="Brown C.T."/>
            <person name="Hug L.A."/>
            <person name="Sharon I."/>
            <person name="Castelle C.J."/>
            <person name="Probst A.J."/>
            <person name="Thomas B.C."/>
            <person name="Singh A."/>
            <person name="Wilkins M.J."/>
            <person name="Karaoz U."/>
            <person name="Brodie E.L."/>
            <person name="Williams K.H."/>
            <person name="Hubbard S.S."/>
            <person name="Banfield J.F."/>
        </authorList>
    </citation>
    <scope>NUCLEOTIDE SEQUENCE [LARGE SCALE GENOMIC DNA]</scope>
</reference>
<evidence type="ECO:0000313" key="3">
    <source>
        <dbReference type="EMBL" id="OGY30438.1"/>
    </source>
</evidence>
<dbReference type="AlphaFoldDB" id="A0A1G1WRS1"/>
<accession>A0A1G1WRS1</accession>
<name>A0A1G1WRS1_9BACT</name>
<keyword evidence="2" id="KW-1133">Transmembrane helix</keyword>
<feature type="region of interest" description="Disordered" evidence="1">
    <location>
        <begin position="283"/>
        <end position="307"/>
    </location>
</feature>
<sequence>MKRLLSIVLIPFSILLSILIFPGQALAVSVVDQYEYVPLPISPPTPDDPAGFWYIKRSGSNVIKQTFKPAKNSLDKVYVYLNGNGSSATVTMAIKDAAANSVGSMSASAPSSTNGAWVLFDFSTDLSFTPEAIYQIILTTTSTTAYWRIDKTPEYTRGNAVVDGVVKTTQNFGFATYGYDAAASPPPATPPADTPASPAPVAPSTSPSPPADEPIAPGVTIIQSENVATATAEKTDADKATKSAAKAPATTTETKGIFENPIFPFLAALLVIAVGAGIGFMAKKKKKTEKAEPEKTETPLPTDTPQT</sequence>
<dbReference type="Proteomes" id="UP000178068">
    <property type="component" value="Unassembled WGS sequence"/>
</dbReference>